<name>A0A0N0ZUJ6_CHRID</name>
<dbReference type="PATRIC" id="fig|253.9.peg.4027"/>
<accession>A0A0N0ZUJ6</accession>
<evidence type="ECO:0000313" key="1">
    <source>
        <dbReference type="EMBL" id="KPE51188.1"/>
    </source>
</evidence>
<protein>
    <submittedName>
        <fullName evidence="1">Uncharacterized protein</fullName>
    </submittedName>
</protein>
<dbReference type="EMBL" id="LJOD01000006">
    <property type="protein sequence ID" value="KPE51188.1"/>
    <property type="molecule type" value="Genomic_DNA"/>
</dbReference>
<comment type="caution">
    <text evidence="1">The sequence shown here is derived from an EMBL/GenBank/DDBJ whole genome shotgun (WGS) entry which is preliminary data.</text>
</comment>
<organism evidence="1 2">
    <name type="scientific">Chryseobacterium indologenes</name>
    <name type="common">Flavobacterium indologenes</name>
    <dbReference type="NCBI Taxonomy" id="253"/>
    <lineage>
        <taxon>Bacteria</taxon>
        <taxon>Pseudomonadati</taxon>
        <taxon>Bacteroidota</taxon>
        <taxon>Flavobacteriia</taxon>
        <taxon>Flavobacteriales</taxon>
        <taxon>Weeksellaceae</taxon>
        <taxon>Chryseobacterium group</taxon>
        <taxon>Chryseobacterium</taxon>
    </lineage>
</organism>
<reference evidence="2" key="2">
    <citation type="submission" date="2015-09" db="EMBL/GenBank/DDBJ databases">
        <title>Draft genome sequence of a multidrug-resistant Chryseobacterium indologenes isolate from Malaysia.</title>
        <authorList>
            <person name="Yu C.Y."/>
            <person name="Ang G.Y."/>
            <person name="Chan K.-G."/>
        </authorList>
    </citation>
    <scope>NUCLEOTIDE SEQUENCE [LARGE SCALE GENOMIC DNA]</scope>
    <source>
        <strain evidence="2">CI_885</strain>
    </source>
</reference>
<sequence>MKKKMFLFFCMVQIHCFSQNIKCETANYSKRIDGKEYSIYNYIQASYSSSRPLIVIVANKEVFTKIHLKIPSLFSVKQEYTDVNLLGINDFNKTTFPKLIKKLLILSLTEL</sequence>
<dbReference type="AlphaFoldDB" id="A0A0N0ZUJ6"/>
<gene>
    <name evidence="1" type="ORF">AOB46_11005</name>
</gene>
<proteinExistence type="predicted"/>
<dbReference type="Proteomes" id="UP000037953">
    <property type="component" value="Unassembled WGS sequence"/>
</dbReference>
<reference evidence="1 2" key="1">
    <citation type="journal article" date="2015" name="Genom Data">
        <title>Draft genome sequence of a multidrug-resistant Chryseobacterium indologenes isolate from Malaysia.</title>
        <authorList>
            <person name="Yu C.Y."/>
            <person name="Ang G.Y."/>
            <person name="Cheng H.J."/>
            <person name="Cheong Y.M."/>
            <person name="Yin W.F."/>
            <person name="Chan K.G."/>
        </authorList>
    </citation>
    <scope>NUCLEOTIDE SEQUENCE [LARGE SCALE GENOMIC DNA]</scope>
    <source>
        <strain evidence="1 2">CI_885</strain>
    </source>
</reference>
<evidence type="ECO:0000313" key="2">
    <source>
        <dbReference type="Proteomes" id="UP000037953"/>
    </source>
</evidence>